<dbReference type="EMBL" id="VOTZ01000003">
    <property type="protein sequence ID" value="MCQ1537805.1"/>
    <property type="molecule type" value="Genomic_DNA"/>
</dbReference>
<dbReference type="GO" id="GO:0005737">
    <property type="term" value="C:cytoplasm"/>
    <property type="evidence" value="ECO:0007669"/>
    <property type="project" value="UniProtKB-SubCell"/>
</dbReference>
<evidence type="ECO:0000313" key="12">
    <source>
        <dbReference type="Proteomes" id="UP001524383"/>
    </source>
</evidence>
<dbReference type="PANTHER" id="PTHR47861:SF3">
    <property type="entry name" value="FKBP-TYPE PEPTIDYL-PROLYL CIS-TRANS ISOMERASE SLYD"/>
    <property type="match status" value="1"/>
</dbReference>
<evidence type="ECO:0000256" key="4">
    <source>
        <dbReference type="ARBA" id="ARBA00022490"/>
    </source>
</evidence>
<proteinExistence type="inferred from homology"/>
<evidence type="ECO:0000256" key="1">
    <source>
        <dbReference type="ARBA" id="ARBA00000971"/>
    </source>
</evidence>
<dbReference type="Pfam" id="PF00254">
    <property type="entry name" value="FKBP_C"/>
    <property type="match status" value="1"/>
</dbReference>
<comment type="similarity">
    <text evidence="3 9">Belongs to the FKBP-type PPIase family.</text>
</comment>
<dbReference type="InterPro" id="IPR046357">
    <property type="entry name" value="PPIase_dom_sf"/>
</dbReference>
<dbReference type="Gene3D" id="3.10.50.40">
    <property type="match status" value="1"/>
</dbReference>
<dbReference type="AlphaFoldDB" id="A0ABD4TJ00"/>
<dbReference type="GO" id="GO:0042026">
    <property type="term" value="P:protein refolding"/>
    <property type="evidence" value="ECO:0007669"/>
    <property type="project" value="UniProtKB-ARBA"/>
</dbReference>
<comment type="catalytic activity">
    <reaction evidence="1 8 9">
        <text>[protein]-peptidylproline (omega=180) = [protein]-peptidylproline (omega=0)</text>
        <dbReference type="Rhea" id="RHEA:16237"/>
        <dbReference type="Rhea" id="RHEA-COMP:10747"/>
        <dbReference type="Rhea" id="RHEA-COMP:10748"/>
        <dbReference type="ChEBI" id="CHEBI:83833"/>
        <dbReference type="ChEBI" id="CHEBI:83834"/>
        <dbReference type="EC" id="5.2.1.8"/>
    </reaction>
</comment>
<evidence type="ECO:0000313" key="11">
    <source>
        <dbReference type="EMBL" id="MCQ1537805.1"/>
    </source>
</evidence>
<gene>
    <name evidence="11" type="ORF">FTO68_02215</name>
</gene>
<evidence type="ECO:0000256" key="6">
    <source>
        <dbReference type="ARBA" id="ARBA00023186"/>
    </source>
</evidence>
<organism evidence="11 12">
    <name type="scientific">Methanocalculus taiwanensis</name>
    <dbReference type="NCBI Taxonomy" id="106207"/>
    <lineage>
        <taxon>Archaea</taxon>
        <taxon>Methanobacteriati</taxon>
        <taxon>Methanobacteriota</taxon>
        <taxon>Stenosarchaea group</taxon>
        <taxon>Methanomicrobia</taxon>
        <taxon>Methanomicrobiales</taxon>
        <taxon>Methanocalculaceae</taxon>
        <taxon>Methanocalculus</taxon>
    </lineage>
</organism>
<comment type="caution">
    <text evidence="11">The sequence shown here is derived from an EMBL/GenBank/DDBJ whole genome shotgun (WGS) entry which is preliminary data.</text>
</comment>
<accession>A0ABD4TJ00</accession>
<evidence type="ECO:0000259" key="10">
    <source>
        <dbReference type="PROSITE" id="PS50059"/>
    </source>
</evidence>
<dbReference type="EC" id="5.2.1.8" evidence="9"/>
<dbReference type="PANTHER" id="PTHR47861">
    <property type="entry name" value="FKBP-TYPE PEPTIDYL-PROLYL CIS-TRANS ISOMERASE SLYD"/>
    <property type="match status" value="1"/>
</dbReference>
<reference evidence="11 12" key="1">
    <citation type="submission" date="2019-08" db="EMBL/GenBank/DDBJ databases">
        <authorList>
            <person name="Chen S.-C."/>
            <person name="Lai M.-C."/>
            <person name="You Y.-T."/>
        </authorList>
    </citation>
    <scope>NUCLEOTIDE SEQUENCE [LARGE SCALE GENOMIC DNA]</scope>
    <source>
        <strain evidence="11 12">P2F9704a</strain>
    </source>
</reference>
<dbReference type="SUPFAM" id="SSF54534">
    <property type="entry name" value="FKBP-like"/>
    <property type="match status" value="1"/>
</dbReference>
<dbReference type="GO" id="GO:0003755">
    <property type="term" value="F:peptidyl-prolyl cis-trans isomerase activity"/>
    <property type="evidence" value="ECO:0007669"/>
    <property type="project" value="UniProtKB-UniRule"/>
</dbReference>
<evidence type="ECO:0000256" key="3">
    <source>
        <dbReference type="ARBA" id="ARBA00006577"/>
    </source>
</evidence>
<name>A0ABD4TJ00_9EURY</name>
<evidence type="ECO:0000256" key="9">
    <source>
        <dbReference type="RuleBase" id="RU003915"/>
    </source>
</evidence>
<keyword evidence="7 8" id="KW-0413">Isomerase</keyword>
<protein>
    <recommendedName>
        <fullName evidence="9">Peptidyl-prolyl cis-trans isomerase</fullName>
        <ecNumber evidence="9">5.2.1.8</ecNumber>
    </recommendedName>
</protein>
<keyword evidence="12" id="KW-1185">Reference proteome</keyword>
<comment type="subcellular location">
    <subcellularLocation>
        <location evidence="2">Cytoplasm</location>
    </subcellularLocation>
</comment>
<keyword evidence="6" id="KW-0143">Chaperone</keyword>
<keyword evidence="5 8" id="KW-0697">Rotamase</keyword>
<keyword evidence="4" id="KW-0963">Cytoplasm</keyword>
<evidence type="ECO:0000256" key="8">
    <source>
        <dbReference type="PROSITE-ProRule" id="PRU00277"/>
    </source>
</evidence>
<dbReference type="RefSeq" id="WP_255331727.1">
    <property type="nucleotide sequence ID" value="NZ_VOTZ01000003.1"/>
</dbReference>
<evidence type="ECO:0000256" key="7">
    <source>
        <dbReference type="ARBA" id="ARBA00023235"/>
    </source>
</evidence>
<evidence type="ECO:0000256" key="5">
    <source>
        <dbReference type="ARBA" id="ARBA00023110"/>
    </source>
</evidence>
<dbReference type="PROSITE" id="PS50059">
    <property type="entry name" value="FKBP_PPIASE"/>
    <property type="match status" value="1"/>
</dbReference>
<dbReference type="InterPro" id="IPR001179">
    <property type="entry name" value="PPIase_FKBP_dom"/>
</dbReference>
<feature type="domain" description="PPIase FKBP-type" evidence="10">
    <location>
        <begin position="7"/>
        <end position="105"/>
    </location>
</feature>
<dbReference type="Proteomes" id="UP001524383">
    <property type="component" value="Unassembled WGS sequence"/>
</dbReference>
<evidence type="ECO:0000256" key="2">
    <source>
        <dbReference type="ARBA" id="ARBA00004496"/>
    </source>
</evidence>
<sequence length="143" mass="15523">MTAAAIGDIVSIHYTGTLEDGEVFDSSLEREPLEFEIGAGQVIPGFDQGVEGMVAGESRRLEIPADQAYGERNEELIFPVPKDQFPPEITPNVGDRFHVQVGEDQVIEVGVTGITDDMVTLDANHPLAGKTLVFEVTLVEIKE</sequence>